<evidence type="ECO:0000313" key="3">
    <source>
        <dbReference type="EMBL" id="SUY22039.1"/>
    </source>
</evidence>
<dbReference type="AlphaFoldDB" id="A0A381I6E5"/>
<protein>
    <submittedName>
        <fullName evidence="3">Branched-chain amino acid transport system carrier protein</fullName>
    </submittedName>
</protein>
<dbReference type="InterPro" id="IPR001734">
    <property type="entry name" value="Na/solute_symporter"/>
</dbReference>
<dbReference type="GO" id="GO:0016020">
    <property type="term" value="C:membrane"/>
    <property type="evidence" value="ECO:0007669"/>
    <property type="project" value="InterPro"/>
</dbReference>
<sequence>MQKSVKKAKVTGSMLAIFGVASVLFSSHAGGGFATGNQETQYYVQYGWTAPLMAILAMIILTATMREVIIMYNNNNCRNYKDLFCELWRPYPKLEIIWEIYYYLMVLIAVSAVIAGAAAVFQSIGVNYFVAVFIIGVVLLVFTIFGAMLVSKAATAMTIAILVCTLTILLLV</sequence>
<keyword evidence="1" id="KW-0472">Membrane</keyword>
<feature type="transmembrane region" description="Helical" evidence="1">
    <location>
        <begin position="44"/>
        <end position="63"/>
    </location>
</feature>
<dbReference type="EMBL" id="UFWD01000001">
    <property type="protein sequence ID" value="SUY22039.1"/>
    <property type="molecule type" value="Genomic_DNA"/>
</dbReference>
<evidence type="ECO:0000256" key="2">
    <source>
        <dbReference type="SAM" id="SignalP"/>
    </source>
</evidence>
<feature type="transmembrane region" description="Helical" evidence="1">
    <location>
        <begin position="100"/>
        <end position="121"/>
    </location>
</feature>
<dbReference type="InterPro" id="IPR038728">
    <property type="entry name" value="YkvI-like"/>
</dbReference>
<dbReference type="PANTHER" id="PTHR37814">
    <property type="entry name" value="CONSERVED MEMBRANE PROTEIN"/>
    <property type="match status" value="1"/>
</dbReference>
<reference evidence="3" key="1">
    <citation type="submission" date="2018-06" db="EMBL/GenBank/DDBJ databases">
        <authorList>
            <consortium name="Pathogen Informatics"/>
            <person name="Doyle S."/>
        </authorList>
    </citation>
    <scope>NUCLEOTIDE SEQUENCE</scope>
    <source>
        <strain evidence="3">NCTC13307</strain>
    </source>
</reference>
<keyword evidence="1" id="KW-0812">Transmembrane</keyword>
<dbReference type="PANTHER" id="PTHR37814:SF1">
    <property type="entry name" value="MEMBRANE PROTEIN"/>
    <property type="match status" value="1"/>
</dbReference>
<feature type="transmembrane region" description="Helical" evidence="1">
    <location>
        <begin position="127"/>
        <end position="146"/>
    </location>
</feature>
<feature type="signal peptide" evidence="2">
    <location>
        <begin position="1"/>
        <end position="29"/>
    </location>
</feature>
<dbReference type="PROSITE" id="PS50283">
    <property type="entry name" value="NA_SOLUT_SYMP_3"/>
    <property type="match status" value="1"/>
</dbReference>
<keyword evidence="2" id="KW-0732">Signal</keyword>
<keyword evidence="1" id="KW-1133">Transmembrane helix</keyword>
<proteinExistence type="predicted"/>
<feature type="chain" id="PRO_5039429904" evidence="2">
    <location>
        <begin position="30"/>
        <end position="172"/>
    </location>
</feature>
<evidence type="ECO:0000256" key="1">
    <source>
        <dbReference type="SAM" id="Phobius"/>
    </source>
</evidence>
<gene>
    <name evidence="3" type="ORF">NCTC13307_00993</name>
</gene>
<feature type="transmembrane region" description="Helical" evidence="1">
    <location>
        <begin position="153"/>
        <end position="171"/>
    </location>
</feature>
<accession>A0A381I6E5</accession>
<name>A0A381I6E5_CLODI</name>
<organism evidence="3">
    <name type="scientific">Clostridioides difficile</name>
    <name type="common">Peptoclostridium difficile</name>
    <dbReference type="NCBI Taxonomy" id="1496"/>
    <lineage>
        <taxon>Bacteria</taxon>
        <taxon>Bacillati</taxon>
        <taxon>Bacillota</taxon>
        <taxon>Clostridia</taxon>
        <taxon>Peptostreptococcales</taxon>
        <taxon>Peptostreptococcaceae</taxon>
        <taxon>Clostridioides</taxon>
    </lineage>
</organism>
<dbReference type="GO" id="GO:0022857">
    <property type="term" value="F:transmembrane transporter activity"/>
    <property type="evidence" value="ECO:0007669"/>
    <property type="project" value="InterPro"/>
</dbReference>